<dbReference type="Proteomes" id="UP001589758">
    <property type="component" value="Unassembled WGS sequence"/>
</dbReference>
<evidence type="ECO:0000259" key="1">
    <source>
        <dbReference type="Pfam" id="PF01609"/>
    </source>
</evidence>
<dbReference type="NCBIfam" id="NF033564">
    <property type="entry name" value="transpos_ISAs1"/>
    <property type="match status" value="1"/>
</dbReference>
<gene>
    <name evidence="2" type="ORF">ACFFIT_07240</name>
</gene>
<dbReference type="RefSeq" id="WP_385876989.1">
    <property type="nucleotide sequence ID" value="NZ_JBHLXE010000084.1"/>
</dbReference>
<evidence type="ECO:0000313" key="2">
    <source>
        <dbReference type="EMBL" id="MFC0179881.1"/>
    </source>
</evidence>
<dbReference type="InterPro" id="IPR051698">
    <property type="entry name" value="Transposase_11-like"/>
</dbReference>
<dbReference type="InterPro" id="IPR047647">
    <property type="entry name" value="ISAs1_transpos"/>
</dbReference>
<evidence type="ECO:0000313" key="3">
    <source>
        <dbReference type="Proteomes" id="UP001589758"/>
    </source>
</evidence>
<keyword evidence="3" id="KW-1185">Reference proteome</keyword>
<protein>
    <submittedName>
        <fullName evidence="2">ISAs1 family transposase</fullName>
    </submittedName>
</protein>
<accession>A0ABV6CC57</accession>
<proteinExistence type="predicted"/>
<reference evidence="2 3" key="1">
    <citation type="submission" date="2024-09" db="EMBL/GenBank/DDBJ databases">
        <authorList>
            <person name="Sun Q."/>
            <person name="Mori K."/>
        </authorList>
    </citation>
    <scope>NUCLEOTIDE SEQUENCE [LARGE SCALE GENOMIC DNA]</scope>
    <source>
        <strain evidence="2 3">CCM 8545</strain>
    </source>
</reference>
<dbReference type="PANTHER" id="PTHR30298:SF0">
    <property type="entry name" value="PROTEIN YBFL-RELATED"/>
    <property type="match status" value="1"/>
</dbReference>
<dbReference type="PANTHER" id="PTHR30298">
    <property type="entry name" value="H REPEAT-ASSOCIATED PREDICTED TRANSPOSASE"/>
    <property type="match status" value="1"/>
</dbReference>
<dbReference type="Pfam" id="PF01609">
    <property type="entry name" value="DDE_Tnp_1"/>
    <property type="match status" value="1"/>
</dbReference>
<name>A0ABV6CC57_9GAMM</name>
<dbReference type="EMBL" id="JBHLXE010000084">
    <property type="protein sequence ID" value="MFC0179881.1"/>
    <property type="molecule type" value="Genomic_DNA"/>
</dbReference>
<sequence length="164" mass="18498">MISIEYKARTGEILNAVTAFDVDNGISFSTEIGAGKGQEIQMVLNVLKILNLKECIVTLDALHCQTETVNEIFKGKGIALIQVKGNQRKLFEAIDREFQTLWNTDESEKHALIQNDRGHGRIEQRTAYVIDAKINKNLKEKLTASEAIQYTREHCVLNIHFIGV</sequence>
<organism evidence="2 3">
    <name type="scientific">Thorsellia kenyensis</name>
    <dbReference type="NCBI Taxonomy" id="1549888"/>
    <lineage>
        <taxon>Bacteria</taxon>
        <taxon>Pseudomonadati</taxon>
        <taxon>Pseudomonadota</taxon>
        <taxon>Gammaproteobacteria</taxon>
        <taxon>Enterobacterales</taxon>
        <taxon>Thorselliaceae</taxon>
        <taxon>Thorsellia</taxon>
    </lineage>
</organism>
<comment type="caution">
    <text evidence="2">The sequence shown here is derived from an EMBL/GenBank/DDBJ whole genome shotgun (WGS) entry which is preliminary data.</text>
</comment>
<dbReference type="InterPro" id="IPR002559">
    <property type="entry name" value="Transposase_11"/>
</dbReference>
<feature type="domain" description="Transposase IS4-like" evidence="1">
    <location>
        <begin position="14"/>
        <end position="154"/>
    </location>
</feature>